<proteinExistence type="evidence at transcript level"/>
<evidence type="ECO:0000256" key="4">
    <source>
        <dbReference type="ARBA" id="ARBA00022900"/>
    </source>
</evidence>
<dbReference type="InterPro" id="IPR050098">
    <property type="entry name" value="TFPI/VKTCI-like"/>
</dbReference>
<dbReference type="GO" id="GO:0004867">
    <property type="term" value="F:serine-type endopeptidase inhibitor activity"/>
    <property type="evidence" value="ECO:0007669"/>
    <property type="project" value="UniProtKB-KW"/>
</dbReference>
<comment type="subcellular location">
    <subcellularLocation>
        <location evidence="1">Secreted</location>
    </subcellularLocation>
</comment>
<dbReference type="InterPro" id="IPR036880">
    <property type="entry name" value="Kunitz_BPTI_sf"/>
</dbReference>
<keyword evidence="3" id="KW-0646">Protease inhibitor</keyword>
<dbReference type="SMART" id="SM00131">
    <property type="entry name" value="KU"/>
    <property type="match status" value="2"/>
</dbReference>
<evidence type="ECO:0000259" key="7">
    <source>
        <dbReference type="PROSITE" id="PS50279"/>
    </source>
</evidence>
<evidence type="ECO:0000256" key="3">
    <source>
        <dbReference type="ARBA" id="ARBA00022690"/>
    </source>
</evidence>
<dbReference type="SUPFAM" id="SSF57362">
    <property type="entry name" value="BPTI-like"/>
    <property type="match status" value="2"/>
</dbReference>
<dbReference type="GO" id="GO:0005615">
    <property type="term" value="C:extracellular space"/>
    <property type="evidence" value="ECO:0007669"/>
    <property type="project" value="TreeGrafter"/>
</dbReference>
<feature type="signal peptide" evidence="6">
    <location>
        <begin position="1"/>
        <end position="18"/>
    </location>
</feature>
<dbReference type="PANTHER" id="PTHR10083">
    <property type="entry name" value="KUNITZ-TYPE PROTEASE INHIBITOR-RELATED"/>
    <property type="match status" value="1"/>
</dbReference>
<dbReference type="AlphaFoldDB" id="A0A023FT71"/>
<evidence type="ECO:0000256" key="5">
    <source>
        <dbReference type="ARBA" id="ARBA00023157"/>
    </source>
</evidence>
<evidence type="ECO:0000313" key="8">
    <source>
        <dbReference type="EMBL" id="JAC23905.1"/>
    </source>
</evidence>
<keyword evidence="6" id="KW-0732">Signal</keyword>
<protein>
    <submittedName>
        <fullName evidence="8">Putative tick kunitz 1</fullName>
    </submittedName>
</protein>
<evidence type="ECO:0000256" key="2">
    <source>
        <dbReference type="ARBA" id="ARBA00022525"/>
    </source>
</evidence>
<feature type="domain" description="BPTI/Kunitz inhibitor" evidence="7">
    <location>
        <begin position="27"/>
        <end position="82"/>
    </location>
</feature>
<dbReference type="Gene3D" id="4.10.410.10">
    <property type="entry name" value="Pancreatic trypsin inhibitor Kunitz domain"/>
    <property type="match status" value="2"/>
</dbReference>
<name>A0A023FT71_AMBCJ</name>
<evidence type="ECO:0000256" key="6">
    <source>
        <dbReference type="SAM" id="SignalP"/>
    </source>
</evidence>
<dbReference type="PROSITE" id="PS50279">
    <property type="entry name" value="BPTI_KUNITZ_2"/>
    <property type="match status" value="1"/>
</dbReference>
<keyword evidence="5" id="KW-1015">Disulfide bond</keyword>
<sequence length="150" mass="17228">MQLLTLFALLCSMGPVLSAVGAKRDPCTRPIREATRMCDGKAPEKRFGYNFQYKICEQFYTTDCERKNKNNFPNLKACLERCNSTSRCLKTPPPGIRKGSVTSFVFNVDTMECISRKFSTEMTDPQINRFRNKKDCEKECKPILIQDLYG</sequence>
<feature type="chain" id="PRO_5001520204" evidence="6">
    <location>
        <begin position="19"/>
        <end position="150"/>
    </location>
</feature>
<evidence type="ECO:0000256" key="1">
    <source>
        <dbReference type="ARBA" id="ARBA00004613"/>
    </source>
</evidence>
<keyword evidence="2" id="KW-0964">Secreted</keyword>
<dbReference type="EMBL" id="GBBK01000577">
    <property type="protein sequence ID" value="JAC23905.1"/>
    <property type="molecule type" value="mRNA"/>
</dbReference>
<dbReference type="PANTHER" id="PTHR10083:SF217">
    <property type="entry name" value="BOOPHILIN-H2"/>
    <property type="match status" value="1"/>
</dbReference>
<reference evidence="8" key="1">
    <citation type="submission" date="2014-03" db="EMBL/GenBank/DDBJ databases">
        <title>The sialotranscriptome of Amblyomma triste, Amblyomma parvum and Amblyomma cajennense ticks, uncovered by 454-based RNA-seq.</title>
        <authorList>
            <person name="Garcia G.R."/>
            <person name="Gardinassi L.G."/>
            <person name="Ribeiro J.M."/>
            <person name="Anatriello E."/>
            <person name="Ferreira B.R."/>
            <person name="Moreira H.N."/>
            <person name="Mafra C."/>
            <person name="Olegario M.M."/>
            <person name="Szabo P.J."/>
            <person name="Miranda-Santos I.K."/>
            <person name="Maruyama S.R."/>
        </authorList>
    </citation>
    <scope>NUCLEOTIDE SEQUENCE</scope>
    <source>
        <strain evidence="8">Uberlandia</strain>
        <tissue evidence="8">Salivary glands</tissue>
    </source>
</reference>
<dbReference type="InterPro" id="IPR002223">
    <property type="entry name" value="Kunitz_BPTI"/>
</dbReference>
<accession>A0A023FT71</accession>
<organism evidence="8">
    <name type="scientific">Amblyomma cajennense</name>
    <name type="common">Cayenne tick</name>
    <name type="synonym">Acarus cajennensis</name>
    <dbReference type="NCBI Taxonomy" id="34607"/>
    <lineage>
        <taxon>Eukaryota</taxon>
        <taxon>Metazoa</taxon>
        <taxon>Ecdysozoa</taxon>
        <taxon>Arthropoda</taxon>
        <taxon>Chelicerata</taxon>
        <taxon>Arachnida</taxon>
        <taxon>Acari</taxon>
        <taxon>Parasitiformes</taxon>
        <taxon>Ixodida</taxon>
        <taxon>Ixodoidea</taxon>
        <taxon>Ixodidae</taxon>
        <taxon>Amblyomminae</taxon>
        <taxon>Amblyomma</taxon>
    </lineage>
</organism>
<dbReference type="Pfam" id="PF00014">
    <property type="entry name" value="Kunitz_BPTI"/>
    <property type="match status" value="2"/>
</dbReference>
<keyword evidence="4" id="KW-0722">Serine protease inhibitor</keyword>